<protein>
    <submittedName>
        <fullName evidence="2">Uncharacterized protein</fullName>
    </submittedName>
</protein>
<evidence type="ECO:0000313" key="2">
    <source>
        <dbReference type="EMBL" id="KAB0497272.1"/>
    </source>
</evidence>
<sequence length="96" mass="10252">MQQDGGVETTGERDAPGCGGAPRREVAQESGRQINRGLTHIDHFAQIKCGSGLARESGSTFNTSVDCYTAFASKPAPTLKQRQIRDRSSSVDRNGA</sequence>
<feature type="region of interest" description="Disordered" evidence="1">
    <location>
        <begin position="76"/>
        <end position="96"/>
    </location>
</feature>
<dbReference type="Proteomes" id="UP000434925">
    <property type="component" value="Unassembled WGS sequence"/>
</dbReference>
<dbReference type="EMBL" id="VZPO01000014">
    <property type="protein sequence ID" value="KAB0497272.1"/>
    <property type="molecule type" value="Genomic_DNA"/>
</dbReference>
<proteinExistence type="predicted"/>
<dbReference type="AlphaFoldDB" id="A0A7V7TLD4"/>
<feature type="region of interest" description="Disordered" evidence="1">
    <location>
        <begin position="1"/>
        <end position="33"/>
    </location>
</feature>
<comment type="caution">
    <text evidence="2">The sequence shown here is derived from an EMBL/GenBank/DDBJ whole genome shotgun (WGS) entry which is preliminary data.</text>
</comment>
<reference evidence="2 3" key="1">
    <citation type="submission" date="2019-09" db="EMBL/GenBank/DDBJ databases">
        <title>Draft genome sequences of 48 bacterial type strains from the CCUG.</title>
        <authorList>
            <person name="Tunovic T."/>
            <person name="Pineiro-Iglesias B."/>
            <person name="Unosson C."/>
            <person name="Inganas E."/>
            <person name="Ohlen M."/>
            <person name="Cardew S."/>
            <person name="Jensie-Markopoulos S."/>
            <person name="Salva-Serra F."/>
            <person name="Jaen-Luchoro D."/>
            <person name="Karlsson R."/>
            <person name="Svensson-Stadler L."/>
            <person name="Chun J."/>
            <person name="Moore E."/>
        </authorList>
    </citation>
    <scope>NUCLEOTIDE SEQUENCE [LARGE SCALE GENOMIC DNA]</scope>
    <source>
        <strain evidence="2 3">CCUG 51522</strain>
    </source>
</reference>
<evidence type="ECO:0000313" key="3">
    <source>
        <dbReference type="Proteomes" id="UP000434925"/>
    </source>
</evidence>
<evidence type="ECO:0000256" key="1">
    <source>
        <dbReference type="SAM" id="MobiDB-lite"/>
    </source>
</evidence>
<feature type="compositionally biased region" description="Basic and acidic residues" evidence="1">
    <location>
        <begin position="83"/>
        <end position="96"/>
    </location>
</feature>
<organism evidence="2 3">
    <name type="scientific">Pseudomonas lini</name>
    <dbReference type="NCBI Taxonomy" id="163011"/>
    <lineage>
        <taxon>Bacteria</taxon>
        <taxon>Pseudomonadati</taxon>
        <taxon>Pseudomonadota</taxon>
        <taxon>Gammaproteobacteria</taxon>
        <taxon>Pseudomonadales</taxon>
        <taxon>Pseudomonadaceae</taxon>
        <taxon>Pseudomonas</taxon>
    </lineage>
</organism>
<name>A0A7V7TLD4_9PSED</name>
<gene>
    <name evidence="2" type="ORF">F7R14_28465</name>
</gene>
<accession>A0A7V7TLD4</accession>